<gene>
    <name evidence="11" type="ORF">U0070_019573</name>
</gene>
<dbReference type="Pfam" id="PF00044">
    <property type="entry name" value="Gp_dh_N"/>
    <property type="match status" value="1"/>
</dbReference>
<dbReference type="PANTHER" id="PTHR10836">
    <property type="entry name" value="GLYCERALDEHYDE 3-PHOSPHATE DEHYDROGENASE"/>
    <property type="match status" value="1"/>
</dbReference>
<evidence type="ECO:0000259" key="10">
    <source>
        <dbReference type="SMART" id="SM00846"/>
    </source>
</evidence>
<feature type="non-terminal residue" evidence="11">
    <location>
        <position position="1"/>
    </location>
</feature>
<sequence length="218" mass="24204">ISQTAISSGKMDIVTIGDPFIDLNYMYDSTQHNFHSTVKTENRKLIFNEKAISIFQERDPTNIKWVMLVLSMFWDLLVGTRLNYRAKMIIISASSADTLLFVIEGGKQTSENPLKSILGYNEVQVVLSPVTVKMSFAPLFLMLDAGAGTAFKDHFCQAQFLVSMNLATATGWHFASTVPFQHTKGLNSISTHHVHAAPLDDLPRIPPTPQTLPTGFSE</sequence>
<comment type="pathway">
    <text evidence="1">Carbohydrate degradation; glycolysis; pyruvate from D-glyceraldehyde 3-phosphate: step 1/5.</text>
</comment>
<dbReference type="GO" id="GO:0004365">
    <property type="term" value="F:glyceraldehyde-3-phosphate dehydrogenase (NAD+) (phosphorylating) activity"/>
    <property type="evidence" value="ECO:0007669"/>
    <property type="project" value="UniProtKB-EC"/>
</dbReference>
<dbReference type="GO" id="GO:0051287">
    <property type="term" value="F:NAD binding"/>
    <property type="evidence" value="ECO:0007669"/>
    <property type="project" value="InterPro"/>
</dbReference>
<dbReference type="GO" id="GO:0005829">
    <property type="term" value="C:cytosol"/>
    <property type="evidence" value="ECO:0007669"/>
    <property type="project" value="TreeGrafter"/>
</dbReference>
<organism evidence="11 12">
    <name type="scientific">Myodes glareolus</name>
    <name type="common">Bank vole</name>
    <name type="synonym">Clethrionomys glareolus</name>
    <dbReference type="NCBI Taxonomy" id="447135"/>
    <lineage>
        <taxon>Eukaryota</taxon>
        <taxon>Metazoa</taxon>
        <taxon>Chordata</taxon>
        <taxon>Craniata</taxon>
        <taxon>Vertebrata</taxon>
        <taxon>Euteleostomi</taxon>
        <taxon>Mammalia</taxon>
        <taxon>Eutheria</taxon>
        <taxon>Euarchontoglires</taxon>
        <taxon>Glires</taxon>
        <taxon>Rodentia</taxon>
        <taxon>Myomorpha</taxon>
        <taxon>Muroidea</taxon>
        <taxon>Cricetidae</taxon>
        <taxon>Arvicolinae</taxon>
        <taxon>Myodes</taxon>
    </lineage>
</organism>
<proteinExistence type="inferred from homology"/>
<feature type="domain" description="Glyceraldehyde 3-phosphate dehydrogenase NAD(P) binding" evidence="10">
    <location>
        <begin position="4"/>
        <end position="103"/>
    </location>
</feature>
<evidence type="ECO:0000256" key="5">
    <source>
        <dbReference type="ARBA" id="ARBA00023002"/>
    </source>
</evidence>
<keyword evidence="7" id="KW-0324">Glycolysis</keyword>
<dbReference type="EC" id="1.2.1.12" evidence="3"/>
<evidence type="ECO:0000313" key="11">
    <source>
        <dbReference type="EMBL" id="KAK7827749.1"/>
    </source>
</evidence>
<evidence type="ECO:0000313" key="12">
    <source>
        <dbReference type="Proteomes" id="UP001488838"/>
    </source>
</evidence>
<comment type="caution">
    <text evidence="11">The sequence shown here is derived from an EMBL/GenBank/DDBJ whole genome shotgun (WGS) entry which is preliminary data.</text>
</comment>
<evidence type="ECO:0000256" key="2">
    <source>
        <dbReference type="ARBA" id="ARBA00007406"/>
    </source>
</evidence>
<keyword evidence="6" id="KW-0520">NAD</keyword>
<comment type="similarity">
    <text evidence="2">Belongs to the glyceraldehyde-3-phosphate dehydrogenase family.</text>
</comment>
<dbReference type="Gene3D" id="3.40.50.720">
    <property type="entry name" value="NAD(P)-binding Rossmann-like Domain"/>
    <property type="match status" value="1"/>
</dbReference>
<dbReference type="InterPro" id="IPR020831">
    <property type="entry name" value="GlycerAld/Erythrose_P_DH"/>
</dbReference>
<evidence type="ECO:0000256" key="7">
    <source>
        <dbReference type="ARBA" id="ARBA00023152"/>
    </source>
</evidence>
<dbReference type="InterPro" id="IPR036291">
    <property type="entry name" value="NAD(P)-bd_dom_sf"/>
</dbReference>
<evidence type="ECO:0000256" key="3">
    <source>
        <dbReference type="ARBA" id="ARBA00013119"/>
    </source>
</evidence>
<evidence type="ECO:0000256" key="9">
    <source>
        <dbReference type="SAM" id="MobiDB-lite"/>
    </source>
</evidence>
<protein>
    <recommendedName>
        <fullName evidence="3">glyceraldehyde-3-phosphate dehydrogenase (phosphorylating)</fullName>
        <ecNumber evidence="3">1.2.1.12</ecNumber>
    </recommendedName>
</protein>
<dbReference type="InterPro" id="IPR020828">
    <property type="entry name" value="GlycerAld_3-P_DH_NAD(P)-bd"/>
</dbReference>
<accession>A0AAW0JLC2</accession>
<dbReference type="AlphaFoldDB" id="A0AAW0JLC2"/>
<keyword evidence="4" id="KW-0963">Cytoplasm</keyword>
<dbReference type="GO" id="GO:0006096">
    <property type="term" value="P:glycolytic process"/>
    <property type="evidence" value="ECO:0007669"/>
    <property type="project" value="UniProtKB-KW"/>
</dbReference>
<evidence type="ECO:0000256" key="8">
    <source>
        <dbReference type="ARBA" id="ARBA00047698"/>
    </source>
</evidence>
<evidence type="ECO:0000256" key="4">
    <source>
        <dbReference type="ARBA" id="ARBA00022490"/>
    </source>
</evidence>
<keyword evidence="5" id="KW-0560">Oxidoreductase</keyword>
<dbReference type="EMBL" id="JBBHLL010000029">
    <property type="protein sequence ID" value="KAK7827749.1"/>
    <property type="molecule type" value="Genomic_DNA"/>
</dbReference>
<feature type="region of interest" description="Disordered" evidence="9">
    <location>
        <begin position="198"/>
        <end position="218"/>
    </location>
</feature>
<evidence type="ECO:0000256" key="1">
    <source>
        <dbReference type="ARBA" id="ARBA00004869"/>
    </source>
</evidence>
<dbReference type="PANTHER" id="PTHR10836:SF111">
    <property type="entry name" value="GLYCERALDEHYDE-3-PHOSPHATE DEHYDROGENASE"/>
    <property type="match status" value="1"/>
</dbReference>
<dbReference type="SMART" id="SM00846">
    <property type="entry name" value="Gp_dh_N"/>
    <property type="match status" value="1"/>
</dbReference>
<comment type="catalytic activity">
    <reaction evidence="8">
        <text>D-glyceraldehyde 3-phosphate + phosphate + NAD(+) = (2R)-3-phospho-glyceroyl phosphate + NADH + H(+)</text>
        <dbReference type="Rhea" id="RHEA:10300"/>
        <dbReference type="ChEBI" id="CHEBI:15378"/>
        <dbReference type="ChEBI" id="CHEBI:43474"/>
        <dbReference type="ChEBI" id="CHEBI:57540"/>
        <dbReference type="ChEBI" id="CHEBI:57604"/>
        <dbReference type="ChEBI" id="CHEBI:57945"/>
        <dbReference type="ChEBI" id="CHEBI:59776"/>
        <dbReference type="EC" id="1.2.1.12"/>
    </reaction>
</comment>
<name>A0AAW0JLC2_MYOGA</name>
<dbReference type="Proteomes" id="UP001488838">
    <property type="component" value="Unassembled WGS sequence"/>
</dbReference>
<reference evidence="11 12" key="1">
    <citation type="journal article" date="2023" name="bioRxiv">
        <title>Conserved and derived expression patterns and positive selection on dental genes reveal complex evolutionary context of ever-growing rodent molars.</title>
        <authorList>
            <person name="Calamari Z.T."/>
            <person name="Song A."/>
            <person name="Cohen E."/>
            <person name="Akter M."/>
            <person name="Roy R.D."/>
            <person name="Hallikas O."/>
            <person name="Christensen M.M."/>
            <person name="Li P."/>
            <person name="Marangoni P."/>
            <person name="Jernvall J."/>
            <person name="Klein O.D."/>
        </authorList>
    </citation>
    <scope>NUCLEOTIDE SEQUENCE [LARGE SCALE GENOMIC DNA]</scope>
    <source>
        <strain evidence="11">V071</strain>
    </source>
</reference>
<dbReference type="SUPFAM" id="SSF51735">
    <property type="entry name" value="NAD(P)-binding Rossmann-fold domains"/>
    <property type="match status" value="1"/>
</dbReference>
<keyword evidence="12" id="KW-1185">Reference proteome</keyword>
<evidence type="ECO:0000256" key="6">
    <source>
        <dbReference type="ARBA" id="ARBA00023027"/>
    </source>
</evidence>